<reference evidence="1 2" key="1">
    <citation type="submission" date="2017-03" db="EMBL/GenBank/DDBJ databases">
        <authorList>
            <person name="Afonso C.L."/>
            <person name="Miller P.J."/>
            <person name="Scott M.A."/>
            <person name="Spackman E."/>
            <person name="Goraichik I."/>
            <person name="Dimitrov K.M."/>
            <person name="Suarez D.L."/>
            <person name="Swayne D.E."/>
        </authorList>
    </citation>
    <scope>NUCLEOTIDE SEQUENCE [LARGE SCALE GENOMIC DNA]</scope>
    <source>
        <strain evidence="1 2">CECT 7023</strain>
    </source>
</reference>
<evidence type="ECO:0000313" key="2">
    <source>
        <dbReference type="Proteomes" id="UP000193900"/>
    </source>
</evidence>
<dbReference type="Proteomes" id="UP000193900">
    <property type="component" value="Unassembled WGS sequence"/>
</dbReference>
<organism evidence="1 2">
    <name type="scientific">Roseisalinus antarcticus</name>
    <dbReference type="NCBI Taxonomy" id="254357"/>
    <lineage>
        <taxon>Bacteria</taxon>
        <taxon>Pseudomonadati</taxon>
        <taxon>Pseudomonadota</taxon>
        <taxon>Alphaproteobacteria</taxon>
        <taxon>Rhodobacterales</taxon>
        <taxon>Roseobacteraceae</taxon>
        <taxon>Roseisalinus</taxon>
    </lineage>
</organism>
<name>A0A1Y5RKI3_9RHOB</name>
<evidence type="ECO:0008006" key="3">
    <source>
        <dbReference type="Google" id="ProtNLM"/>
    </source>
</evidence>
<evidence type="ECO:0000313" key="1">
    <source>
        <dbReference type="EMBL" id="SLN19370.1"/>
    </source>
</evidence>
<dbReference type="AlphaFoldDB" id="A0A1Y5RKI3"/>
<proteinExistence type="predicted"/>
<accession>A0A1Y5RKI3</accession>
<dbReference type="EMBL" id="FWFZ01000001">
    <property type="protein sequence ID" value="SLN19370.1"/>
    <property type="molecule type" value="Genomic_DNA"/>
</dbReference>
<sequence length="314" mass="35098">MAEPGSGVHTDLSDLGGDAWRHAFFAAGRDGGFHEPLGPYHDAVCVVGGDSLVVTFEVDSRIEDVATDNAPRGWIMARDEGWSTLTLLSRGETWYRDSAVYDFFDRMTDGGFFEEFERVLFYGAGSAGYAAAAFSVAAPGSRVVALRPQATLDARTAGWDPRYRAHRRVSFEDRYGYAPDMLEAADAGYVLYDPAEDEDAMHAALFRKPNVTRLPCPQLGWNLDRNLHGMDILAPMMRHAMAGDLTEARFWALMRARRTHAPYLRSLLTRLEDSGRLELAKRVCRHAITKTPRPHFRKRLAALEDREAAWTAAQ</sequence>
<protein>
    <recommendedName>
        <fullName evidence="3">Phosphoadenosine phosphosulfate reductase</fullName>
    </recommendedName>
</protein>
<dbReference type="RefSeq" id="WP_085877351.1">
    <property type="nucleotide sequence ID" value="NZ_FWFZ01000001.1"/>
</dbReference>
<gene>
    <name evidence="1" type="ORF">ROA7023_00450</name>
</gene>
<keyword evidence="2" id="KW-1185">Reference proteome</keyword>